<dbReference type="STRING" id="27349.A0A0L6UVY8"/>
<name>A0A0L6UVY8_9BASI</name>
<evidence type="ECO:0000313" key="2">
    <source>
        <dbReference type="EMBL" id="KNZ52030.1"/>
    </source>
</evidence>
<sequence>MPAVSFAAPPIEGGIKNQSHTSSDLRTSLPTLRSKAAYYHPNYHPADSPNVDLVLASSDKISCWFAISRAQLFCHDDAFRSVGLELITPDTNLPLVKLGESRAVIEVILSCLQADTIPDFGHLDFRVLMSALEAAADKYRLVHMEKICLLAMGFPTLNVQYRAYCKTHPVEVYTLASHYSCRWLTEAASEHTLSLDINQPKYRDILSSENHSDLLELRRYRIETAKTIVRSLQIGSQSGHEHRAELEQFWVRAVESIVGKIQWPDVDFKTLFAPELHNALLEFPSCARCYAALVKLQNRAEKEWLTIRKSVLYHTAGSSTHHIQCPASPYHSDDDDA</sequence>
<keyword evidence="3" id="KW-1185">Reference proteome</keyword>
<dbReference type="OrthoDB" id="2498764at2759"/>
<dbReference type="Proteomes" id="UP000037035">
    <property type="component" value="Unassembled WGS sequence"/>
</dbReference>
<feature type="compositionally biased region" description="Polar residues" evidence="1">
    <location>
        <begin position="16"/>
        <end position="25"/>
    </location>
</feature>
<protein>
    <recommendedName>
        <fullName evidence="4">BTB domain-containing protein</fullName>
    </recommendedName>
</protein>
<dbReference type="EMBL" id="LAVV01008747">
    <property type="protein sequence ID" value="KNZ52030.1"/>
    <property type="molecule type" value="Genomic_DNA"/>
</dbReference>
<organism evidence="2 3">
    <name type="scientific">Puccinia sorghi</name>
    <dbReference type="NCBI Taxonomy" id="27349"/>
    <lineage>
        <taxon>Eukaryota</taxon>
        <taxon>Fungi</taxon>
        <taxon>Dikarya</taxon>
        <taxon>Basidiomycota</taxon>
        <taxon>Pucciniomycotina</taxon>
        <taxon>Pucciniomycetes</taxon>
        <taxon>Pucciniales</taxon>
        <taxon>Pucciniaceae</taxon>
        <taxon>Puccinia</taxon>
    </lineage>
</organism>
<reference evidence="2 3" key="1">
    <citation type="submission" date="2015-08" db="EMBL/GenBank/DDBJ databases">
        <title>Next Generation Sequencing and Analysis of the Genome of Puccinia sorghi L Schw, the Causal Agent of Maize Common Rust.</title>
        <authorList>
            <person name="Rochi L."/>
            <person name="Burguener G."/>
            <person name="Darino M."/>
            <person name="Turjanski A."/>
            <person name="Kreff E."/>
            <person name="Dieguez M.J."/>
            <person name="Sacco F."/>
        </authorList>
    </citation>
    <scope>NUCLEOTIDE SEQUENCE [LARGE SCALE GENOMIC DNA]</scope>
    <source>
        <strain evidence="2 3">RO10H11247</strain>
    </source>
</reference>
<accession>A0A0L6UVY8</accession>
<evidence type="ECO:0000313" key="3">
    <source>
        <dbReference type="Proteomes" id="UP000037035"/>
    </source>
</evidence>
<evidence type="ECO:0008006" key="4">
    <source>
        <dbReference type="Google" id="ProtNLM"/>
    </source>
</evidence>
<dbReference type="AlphaFoldDB" id="A0A0L6UVY8"/>
<gene>
    <name evidence="2" type="ORF">VP01_3720g1</name>
</gene>
<dbReference type="VEuPathDB" id="FungiDB:VP01_3720g1"/>
<feature type="region of interest" description="Disordered" evidence="1">
    <location>
        <begin position="1"/>
        <end position="25"/>
    </location>
</feature>
<evidence type="ECO:0000256" key="1">
    <source>
        <dbReference type="SAM" id="MobiDB-lite"/>
    </source>
</evidence>
<proteinExistence type="predicted"/>
<comment type="caution">
    <text evidence="2">The sequence shown here is derived from an EMBL/GenBank/DDBJ whole genome shotgun (WGS) entry which is preliminary data.</text>
</comment>